<dbReference type="HOGENOM" id="CLU_2764814_0_0_1"/>
<sequence>MIRRSAFGLQGPRRCHRIGWGSLDFDGGCGCRTYQGNQRAARTEPLAGGRLFLAHRENVRLLCQAMPCSHTTIQY</sequence>
<reference evidence="2" key="2">
    <citation type="submission" date="2015-01" db="EMBL/GenBank/DDBJ databases">
        <title>Evolutionary Origins and Diversification of the Mycorrhizal Mutualists.</title>
        <authorList>
            <consortium name="DOE Joint Genome Institute"/>
            <consortium name="Mycorrhizal Genomics Consortium"/>
            <person name="Kohler A."/>
            <person name="Kuo A."/>
            <person name="Nagy L.G."/>
            <person name="Floudas D."/>
            <person name="Copeland A."/>
            <person name="Barry K.W."/>
            <person name="Cichocki N."/>
            <person name="Veneault-Fourrey C."/>
            <person name="LaButti K."/>
            <person name="Lindquist E.A."/>
            <person name="Lipzen A."/>
            <person name="Lundell T."/>
            <person name="Morin E."/>
            <person name="Murat C."/>
            <person name="Riley R."/>
            <person name="Ohm R."/>
            <person name="Sun H."/>
            <person name="Tunlid A."/>
            <person name="Henrissat B."/>
            <person name="Grigoriev I.V."/>
            <person name="Hibbett D.S."/>
            <person name="Martin F."/>
        </authorList>
    </citation>
    <scope>NUCLEOTIDE SEQUENCE [LARGE SCALE GENOMIC DNA]</scope>
    <source>
        <strain evidence="2">ATCC 200175</strain>
    </source>
</reference>
<evidence type="ECO:0000313" key="1">
    <source>
        <dbReference type="EMBL" id="KIJ08265.1"/>
    </source>
</evidence>
<evidence type="ECO:0000313" key="2">
    <source>
        <dbReference type="Proteomes" id="UP000053647"/>
    </source>
</evidence>
<reference evidence="1 2" key="1">
    <citation type="submission" date="2014-06" db="EMBL/GenBank/DDBJ databases">
        <authorList>
            <consortium name="DOE Joint Genome Institute"/>
            <person name="Kuo A."/>
            <person name="Kohler A."/>
            <person name="Nagy L.G."/>
            <person name="Floudas D."/>
            <person name="Copeland A."/>
            <person name="Barry K.W."/>
            <person name="Cichocki N."/>
            <person name="Veneault-Fourrey C."/>
            <person name="LaButti K."/>
            <person name="Lindquist E.A."/>
            <person name="Lipzen A."/>
            <person name="Lundell T."/>
            <person name="Morin E."/>
            <person name="Murat C."/>
            <person name="Sun H."/>
            <person name="Tunlid A."/>
            <person name="Henrissat B."/>
            <person name="Grigoriev I.V."/>
            <person name="Hibbett D.S."/>
            <person name="Martin F."/>
            <person name="Nordberg H.P."/>
            <person name="Cantor M.N."/>
            <person name="Hua S.X."/>
        </authorList>
    </citation>
    <scope>NUCLEOTIDE SEQUENCE [LARGE SCALE GENOMIC DNA]</scope>
    <source>
        <strain evidence="1 2">ATCC 200175</strain>
    </source>
</reference>
<protein>
    <submittedName>
        <fullName evidence="1">Uncharacterized protein</fullName>
    </submittedName>
</protein>
<dbReference type="AlphaFoldDB" id="A0A0C9SYN8"/>
<accession>A0A0C9SYN8</accession>
<proteinExistence type="predicted"/>
<name>A0A0C9SYN8_PAXIN</name>
<dbReference type="EMBL" id="KN819661">
    <property type="protein sequence ID" value="KIJ08265.1"/>
    <property type="molecule type" value="Genomic_DNA"/>
</dbReference>
<organism evidence="1 2">
    <name type="scientific">Paxillus involutus ATCC 200175</name>
    <dbReference type="NCBI Taxonomy" id="664439"/>
    <lineage>
        <taxon>Eukaryota</taxon>
        <taxon>Fungi</taxon>
        <taxon>Dikarya</taxon>
        <taxon>Basidiomycota</taxon>
        <taxon>Agaricomycotina</taxon>
        <taxon>Agaricomycetes</taxon>
        <taxon>Agaricomycetidae</taxon>
        <taxon>Boletales</taxon>
        <taxon>Paxilineae</taxon>
        <taxon>Paxillaceae</taxon>
        <taxon>Paxillus</taxon>
    </lineage>
</organism>
<dbReference type="Proteomes" id="UP000053647">
    <property type="component" value="Unassembled WGS sequence"/>
</dbReference>
<gene>
    <name evidence="1" type="ORF">PAXINDRAFT_173005</name>
</gene>
<keyword evidence="2" id="KW-1185">Reference proteome</keyword>